<protein>
    <submittedName>
        <fullName evidence="1">SaV-like</fullName>
    </submittedName>
</protein>
<dbReference type="InterPro" id="IPR021739">
    <property type="entry name" value="SaV-like"/>
</dbReference>
<sequence>MTSVFYEKFIKGQLVEQQSSIVDDNVNSPSHYTSGGIETIDYMEAKSTHEEFCGHLRLTTIKYLSRAGLKDNEIQDLEKAAWYLNKLIKVRKDHGNTK</sequence>
<accession>A0A6J7WJX1</accession>
<reference evidence="1" key="1">
    <citation type="submission" date="2020-05" db="EMBL/GenBank/DDBJ databases">
        <authorList>
            <person name="Chiriac C."/>
            <person name="Salcher M."/>
            <person name="Ghai R."/>
            <person name="Kavagutti S V."/>
        </authorList>
    </citation>
    <scope>NUCLEOTIDE SEQUENCE</scope>
</reference>
<dbReference type="EMBL" id="LR798238">
    <property type="protein sequence ID" value="CAB5212427.1"/>
    <property type="molecule type" value="Genomic_DNA"/>
</dbReference>
<dbReference type="Pfam" id="PF11753">
    <property type="entry name" value="DUF3310"/>
    <property type="match status" value="1"/>
</dbReference>
<gene>
    <name evidence="1" type="ORF">UFOVP194_14</name>
</gene>
<name>A0A6J7WJX1_9CAUD</name>
<evidence type="ECO:0000313" key="1">
    <source>
        <dbReference type="EMBL" id="CAB5212427.1"/>
    </source>
</evidence>
<proteinExistence type="predicted"/>
<organism evidence="1">
    <name type="scientific">uncultured Caudovirales phage</name>
    <dbReference type="NCBI Taxonomy" id="2100421"/>
    <lineage>
        <taxon>Viruses</taxon>
        <taxon>Duplodnaviria</taxon>
        <taxon>Heunggongvirae</taxon>
        <taxon>Uroviricota</taxon>
        <taxon>Caudoviricetes</taxon>
        <taxon>Peduoviridae</taxon>
        <taxon>Maltschvirus</taxon>
        <taxon>Maltschvirus maltsch</taxon>
    </lineage>
</organism>